<dbReference type="Gene3D" id="3.20.20.20">
    <property type="entry name" value="Dihydropteroate synthase-like"/>
    <property type="match status" value="1"/>
</dbReference>
<dbReference type="Pfam" id="PF00809">
    <property type="entry name" value="Pterin_bind"/>
    <property type="match status" value="1"/>
</dbReference>
<dbReference type="Pfam" id="PF02965">
    <property type="entry name" value="Met_synt_B12"/>
    <property type="match status" value="1"/>
</dbReference>
<dbReference type="RefSeq" id="WP_118903390.1">
    <property type="nucleotide sequence ID" value="NZ_QWFA01000056.1"/>
</dbReference>
<comment type="catalytic activity">
    <reaction evidence="1 20">
        <text>(6S)-5-methyl-5,6,7,8-tetrahydrofolate + L-homocysteine = (6S)-5,6,7,8-tetrahydrofolate + L-methionine</text>
        <dbReference type="Rhea" id="RHEA:11172"/>
        <dbReference type="ChEBI" id="CHEBI:18608"/>
        <dbReference type="ChEBI" id="CHEBI:57453"/>
        <dbReference type="ChEBI" id="CHEBI:57844"/>
        <dbReference type="ChEBI" id="CHEBI:58199"/>
        <dbReference type="EC" id="2.1.1.13"/>
    </reaction>
</comment>
<protein>
    <recommendedName>
        <fullName evidence="7 19">Methionine synthase</fullName>
        <ecNumber evidence="6 19">2.1.1.13</ecNumber>
    </recommendedName>
    <alternativeName>
        <fullName evidence="20">5-methyltetrahydrofolate--homocysteine methyltransferase</fullName>
    </alternativeName>
</protein>
<keyword evidence="11 20" id="KW-0808">Transferase</keyword>
<dbReference type="Gene3D" id="3.40.50.280">
    <property type="entry name" value="Cobalamin-binding domain"/>
    <property type="match status" value="1"/>
</dbReference>
<feature type="binding site" evidence="22">
    <location>
        <position position="792"/>
    </location>
    <ligand>
        <name>methylcob(III)alamin</name>
        <dbReference type="ChEBI" id="CHEBI:28115"/>
    </ligand>
</feature>
<evidence type="ECO:0000259" key="28">
    <source>
        <dbReference type="PROSITE" id="PS51337"/>
    </source>
</evidence>
<dbReference type="InterPro" id="IPR036594">
    <property type="entry name" value="Meth_synthase_dom"/>
</dbReference>
<evidence type="ECO:0000256" key="9">
    <source>
        <dbReference type="ARBA" id="ARBA00022605"/>
    </source>
</evidence>
<dbReference type="Pfam" id="PF02574">
    <property type="entry name" value="S-methyl_trans"/>
    <property type="match status" value="1"/>
</dbReference>
<evidence type="ECO:0000256" key="18">
    <source>
        <dbReference type="ARBA" id="ARBA00025552"/>
    </source>
</evidence>
<comment type="similarity">
    <text evidence="5">Belongs to the vitamin-B12 dependent methionine synthase family.</text>
</comment>
<dbReference type="UniPathway" id="UPA00051">
    <property type="reaction ID" value="UER00081"/>
</dbReference>
<dbReference type="InterPro" id="IPR050554">
    <property type="entry name" value="Met_Synthase/Corrinoid"/>
</dbReference>
<dbReference type="AlphaFoldDB" id="A0A423V0G7"/>
<dbReference type="InterPro" id="IPR000489">
    <property type="entry name" value="Pterin-binding_dom"/>
</dbReference>
<dbReference type="Gene3D" id="3.10.196.10">
    <property type="entry name" value="Vitamin B12-dependent methionine synthase, activation domain"/>
    <property type="match status" value="2"/>
</dbReference>
<evidence type="ECO:0000256" key="7">
    <source>
        <dbReference type="ARBA" id="ARBA00013998"/>
    </source>
</evidence>
<keyword evidence="17 20" id="KW-0170">Cobalt</keyword>
<keyword evidence="13 20" id="KW-0479">Metal-binding</keyword>
<comment type="cofactor">
    <cofactor evidence="2 20 23">
        <name>Zn(2+)</name>
        <dbReference type="ChEBI" id="CHEBI:29105"/>
    </cofactor>
</comment>
<feature type="binding site" evidence="21 23">
    <location>
        <position position="303"/>
    </location>
    <ligand>
        <name>Zn(2+)</name>
        <dbReference type="ChEBI" id="CHEBI:29105"/>
    </ligand>
</feature>
<dbReference type="Gene3D" id="1.10.1240.10">
    <property type="entry name" value="Methionine synthase domain"/>
    <property type="match status" value="1"/>
</dbReference>
<keyword evidence="14" id="KW-0677">Repeat</keyword>
<dbReference type="InterPro" id="IPR003759">
    <property type="entry name" value="Cbl-bd_cap"/>
</dbReference>
<reference evidence="29 30" key="1">
    <citation type="submission" date="2018-08" db="EMBL/GenBank/DDBJ databases">
        <title>Streptomyces globisporus 1912-4Crt, whole genome shotgun sequence.</title>
        <authorList>
            <person name="Matselyukh B."/>
        </authorList>
    </citation>
    <scope>NUCLEOTIDE SEQUENCE [LARGE SCALE GENOMIC DNA]</scope>
    <source>
        <strain evidence="29 30">1912-4Crt</strain>
    </source>
</reference>
<evidence type="ECO:0000256" key="3">
    <source>
        <dbReference type="ARBA" id="ARBA00001956"/>
    </source>
</evidence>
<feature type="domain" description="B12-binding N-terminal" evidence="28">
    <location>
        <begin position="641"/>
        <end position="734"/>
    </location>
</feature>
<evidence type="ECO:0000256" key="4">
    <source>
        <dbReference type="ARBA" id="ARBA00005178"/>
    </source>
</evidence>
<dbReference type="InterPro" id="IPR036724">
    <property type="entry name" value="Cobalamin-bd_sf"/>
</dbReference>
<evidence type="ECO:0000259" key="27">
    <source>
        <dbReference type="PROSITE" id="PS51332"/>
    </source>
</evidence>
<feature type="binding site" description="axial binding residue" evidence="21">
    <location>
        <position position="747"/>
    </location>
    <ligand>
        <name>methylcob(III)alamin</name>
        <dbReference type="ChEBI" id="CHEBI:28115"/>
    </ligand>
    <ligandPart>
        <name>Co</name>
        <dbReference type="ChEBI" id="CHEBI:27638"/>
    </ligandPart>
</feature>
<comment type="caution">
    <text evidence="29">The sequence shown here is derived from an EMBL/GenBank/DDBJ whole genome shotgun (WGS) entry which is preliminary data.</text>
</comment>
<dbReference type="EMBL" id="QWFA01000056">
    <property type="protein sequence ID" value="ROV68102.1"/>
    <property type="molecule type" value="Genomic_DNA"/>
</dbReference>
<comment type="function">
    <text evidence="18 20">Catalyzes the transfer of a methyl group from methyl-cobalamin to homocysteine, yielding enzyme-bound cob(I)alamin and methionine. Subsequently, remethylates the cofactor using methyltetrahydrofolate.</text>
</comment>
<keyword evidence="16 20" id="KW-0486">Methionine biosynthesis</keyword>
<dbReference type="PROSITE" id="PS50972">
    <property type="entry name" value="PTERIN_BINDING"/>
    <property type="match status" value="1"/>
</dbReference>
<evidence type="ECO:0000256" key="20">
    <source>
        <dbReference type="PIRNR" id="PIRNR000381"/>
    </source>
</evidence>
<evidence type="ECO:0000313" key="29">
    <source>
        <dbReference type="EMBL" id="ROV68102.1"/>
    </source>
</evidence>
<dbReference type="GO" id="GO:0046653">
    <property type="term" value="P:tetrahydrofolate metabolic process"/>
    <property type="evidence" value="ECO:0007669"/>
    <property type="project" value="TreeGrafter"/>
</dbReference>
<feature type="domain" description="Hcy-binding" evidence="24">
    <location>
        <begin position="15"/>
        <end position="318"/>
    </location>
</feature>
<dbReference type="CDD" id="cd02069">
    <property type="entry name" value="methionine_synthase_B12_BD"/>
    <property type="match status" value="1"/>
</dbReference>
<evidence type="ECO:0000256" key="21">
    <source>
        <dbReference type="PIRSR" id="PIRSR000381-1"/>
    </source>
</evidence>
<dbReference type="PROSITE" id="PS51332">
    <property type="entry name" value="B12_BINDING"/>
    <property type="match status" value="1"/>
</dbReference>
<gene>
    <name evidence="29" type="primary">metH</name>
    <name evidence="29" type="ORF">D3105_12905</name>
</gene>
<evidence type="ECO:0000259" key="24">
    <source>
        <dbReference type="PROSITE" id="PS50970"/>
    </source>
</evidence>
<evidence type="ECO:0000256" key="2">
    <source>
        <dbReference type="ARBA" id="ARBA00001947"/>
    </source>
</evidence>
<feature type="binding site" evidence="21 23">
    <location>
        <position position="237"/>
    </location>
    <ligand>
        <name>Zn(2+)</name>
        <dbReference type="ChEBI" id="CHEBI:29105"/>
    </ligand>
</feature>
<dbReference type="PANTHER" id="PTHR45833:SF1">
    <property type="entry name" value="METHIONINE SYNTHASE"/>
    <property type="match status" value="1"/>
</dbReference>
<feature type="domain" description="Pterin-binding" evidence="25">
    <location>
        <begin position="349"/>
        <end position="612"/>
    </location>
</feature>
<dbReference type="Proteomes" id="UP000285596">
    <property type="component" value="Unassembled WGS sequence"/>
</dbReference>
<dbReference type="InterPro" id="IPR037010">
    <property type="entry name" value="VitB12-dep_Met_synth_activ_sf"/>
</dbReference>
<evidence type="ECO:0000256" key="1">
    <source>
        <dbReference type="ARBA" id="ARBA00001700"/>
    </source>
</evidence>
<evidence type="ECO:0000259" key="25">
    <source>
        <dbReference type="PROSITE" id="PS50972"/>
    </source>
</evidence>
<dbReference type="GO" id="GO:0008705">
    <property type="term" value="F:methionine synthase activity"/>
    <property type="evidence" value="ECO:0007669"/>
    <property type="project" value="UniProtKB-UniRule"/>
</dbReference>
<dbReference type="InterPro" id="IPR011822">
    <property type="entry name" value="MetH"/>
</dbReference>
<dbReference type="GO" id="GO:0008270">
    <property type="term" value="F:zinc ion binding"/>
    <property type="evidence" value="ECO:0007669"/>
    <property type="project" value="UniProtKB-UniRule"/>
</dbReference>
<evidence type="ECO:0000256" key="14">
    <source>
        <dbReference type="ARBA" id="ARBA00022737"/>
    </source>
</evidence>
<evidence type="ECO:0000256" key="11">
    <source>
        <dbReference type="ARBA" id="ARBA00022679"/>
    </source>
</evidence>
<keyword evidence="10 20" id="KW-0846">Cobalamin</keyword>
<dbReference type="SUPFAM" id="SSF52242">
    <property type="entry name" value="Cobalamin (vitamin B12)-binding domain"/>
    <property type="match status" value="1"/>
</dbReference>
<evidence type="ECO:0000256" key="8">
    <source>
        <dbReference type="ARBA" id="ARBA00022603"/>
    </source>
</evidence>
<feature type="binding site" evidence="21 23">
    <location>
        <position position="304"/>
    </location>
    <ligand>
        <name>Zn(2+)</name>
        <dbReference type="ChEBI" id="CHEBI:29105"/>
    </ligand>
</feature>
<keyword evidence="8 20" id="KW-0489">Methyltransferase</keyword>
<keyword evidence="15 20" id="KW-0862">Zinc</keyword>
<evidence type="ECO:0000313" key="30">
    <source>
        <dbReference type="Proteomes" id="UP000285596"/>
    </source>
</evidence>
<dbReference type="SMART" id="SM01018">
    <property type="entry name" value="B12-binding_2"/>
    <property type="match status" value="1"/>
</dbReference>
<dbReference type="PIRSF" id="PIRSF000381">
    <property type="entry name" value="MetH"/>
    <property type="match status" value="1"/>
</dbReference>
<dbReference type="Pfam" id="PF02607">
    <property type="entry name" value="B12-binding_2"/>
    <property type="match status" value="1"/>
</dbReference>
<dbReference type="SUPFAM" id="SSF47644">
    <property type="entry name" value="Methionine synthase domain"/>
    <property type="match status" value="1"/>
</dbReference>
<dbReference type="PROSITE" id="PS50974">
    <property type="entry name" value="ADOMET_ACTIVATION"/>
    <property type="match status" value="1"/>
</dbReference>
<dbReference type="GO" id="GO:0050667">
    <property type="term" value="P:homocysteine metabolic process"/>
    <property type="evidence" value="ECO:0007669"/>
    <property type="project" value="TreeGrafter"/>
</dbReference>
<name>A0A423V0G7_STRGL</name>
<dbReference type="InterPro" id="IPR003726">
    <property type="entry name" value="HCY_dom"/>
</dbReference>
<evidence type="ECO:0000256" key="6">
    <source>
        <dbReference type="ARBA" id="ARBA00012032"/>
    </source>
</evidence>
<proteinExistence type="inferred from homology"/>
<keyword evidence="12 20" id="KW-0949">S-adenosyl-L-methionine</keyword>
<dbReference type="FunFam" id="3.40.50.280:FF:000004">
    <property type="entry name" value="Methionine synthase"/>
    <property type="match status" value="1"/>
</dbReference>
<organism evidence="29 30">
    <name type="scientific">Streptomyces globisporus</name>
    <dbReference type="NCBI Taxonomy" id="1908"/>
    <lineage>
        <taxon>Bacteria</taxon>
        <taxon>Bacillati</taxon>
        <taxon>Actinomycetota</taxon>
        <taxon>Actinomycetes</taxon>
        <taxon>Kitasatosporales</taxon>
        <taxon>Streptomycetaceae</taxon>
        <taxon>Streptomyces</taxon>
    </lineage>
</organism>
<dbReference type="InterPro" id="IPR011005">
    <property type="entry name" value="Dihydropteroate_synth-like_sf"/>
</dbReference>
<feature type="binding site" evidence="22">
    <location>
        <position position="931"/>
    </location>
    <ligand>
        <name>S-adenosyl-L-methionine</name>
        <dbReference type="ChEBI" id="CHEBI:59789"/>
    </ligand>
</feature>
<evidence type="ECO:0000256" key="5">
    <source>
        <dbReference type="ARBA" id="ARBA00010398"/>
    </source>
</evidence>
<feature type="domain" description="B12-binding" evidence="27">
    <location>
        <begin position="734"/>
        <end position="871"/>
    </location>
</feature>
<dbReference type="NCBIfam" id="TIGR02082">
    <property type="entry name" value="metH"/>
    <property type="match status" value="1"/>
</dbReference>
<dbReference type="InterPro" id="IPR036589">
    <property type="entry name" value="HCY_dom_sf"/>
</dbReference>
<evidence type="ECO:0000256" key="23">
    <source>
        <dbReference type="PROSITE-ProRule" id="PRU00333"/>
    </source>
</evidence>
<sequence length="1170" mass="127884">MASLPTSAADSRTRAEALREALATRVVVADGAMGTMLQAQDPTLEDFENLEGCNEILNITRPDIVRSVHEEYFAVGVDCVETNTFGANHSAANEYEIADRIFELSESGARIAREVADEFGAKDGRQRWVLGSIGPGTKLPSLGHTTYDILRDGYQQNAEGLLAGGSDALIVETTQDLLQTKASIIGARRAMDALGLQVPLICSLAFETTGVMLLGSEIGAALTALEPLGIDLIGLNCSTGPDEMSEHLRYLARHSRTPLMCMPNAGLPVLTKDGAHFPLGPDGLADSQEHFVRDYGLSLIGGCCGTTPAHLKAVVDRARELTPTERDPRPEPGAASLYQHIPFRQDTAYLAIGERTNANGSKKFREAMLEARWDDCVEMARDQIREGAHMLDLCVDYVGRDGVADMTELAGRFATASTLPIVLDSTELDVLRAGLEKLGGRAVLNSVNYEDGDGPESRFAQVSALAAEHGAALIALTIDEEGQARTVENKVAIAERLIEDLTTNWGIRESDILIDTLTFTICTGQEESRGDGIATIGAIRELKKRHPDVQTTLGLSNISFGLNPAARVVLNSVFLDECVKAGLDSAIVHASKILPIARLEEEQVKVALDLIYDRRAEGYDPLQKLMELFEGVNMKSMKAGKAEELMALPLDERLQRRIIDGEKNGLEADLDEALQDTPALDIVNNTLLEGMKVVGELFGSGQMQLPFVLQSAEVMKSAVAHLEPHMEKSDDEGKGTIVLATVRGDVHDIGKNLVDIILSNNGYNVVNLGIKQPVSAILEAAEEHRADVIGMSGLLVKSTVIMKENLQELNQRKMAADFPVILGGAALTRAYVEQDLHEIYEGEVRYARDAFEGLRLMDALIGVKRGVPGAALPELKQRRVPKKDVAVLEVEEPEGSVRSDVSITNPIPEPPFRGTRVIKGIPLKDYASWLDEGALFKGQWGLKQARTGDGPTYEELVETEGRPHLRGWLDHLQSNNLLEAAVVYGYFPCVSKGEDLILLHEDGSERTRFTFPRQRRGRRLCLADFFRPEESGETDVIGLQIVTVGSRIGEATAELFAANSYRDYLELHGLSVQLAEALAEYWHARVRSELGFGGEDPEDVEDMFALKYRGARFSLGYGACPDLEDRAKIADLLQPERIGVHLSEEFQLHPEQSTDAIVIHHPEAKYFNAR</sequence>
<dbReference type="SUPFAM" id="SSF51717">
    <property type="entry name" value="Dihydropteroate synthetase-like"/>
    <property type="match status" value="1"/>
</dbReference>
<dbReference type="InterPro" id="IPR004223">
    <property type="entry name" value="VitB12-dep_Met_synth_activ_dom"/>
</dbReference>
<dbReference type="EC" id="2.1.1.13" evidence="6 19"/>
<comment type="domain">
    <text evidence="20">Modular enzyme with four functionally distinct domains. The isolated Hcy-binding domain catalyzes methyl transfer from free methylcobalamin to homocysteine. The Hcy-binding domain in association with the pterin-binding domain catalyzes the methylation of cob(I)alamin by methyltetrahydrofolate and the methylation of homocysteine. The B12-binding domain binds the cofactor. The AdoMet activation domain binds S-adenosyl-L-methionine. Under aerobic conditions cob(I)alamin can be converted to inactive cob(II)alamin. Reductive methylation by S-adenosyl-L-methionine and flavodoxin regenerates methylcobalamin.</text>
</comment>
<dbReference type="PANTHER" id="PTHR45833">
    <property type="entry name" value="METHIONINE SYNTHASE"/>
    <property type="match status" value="1"/>
</dbReference>
<dbReference type="GO" id="GO:0005829">
    <property type="term" value="C:cytosol"/>
    <property type="evidence" value="ECO:0007669"/>
    <property type="project" value="TreeGrafter"/>
</dbReference>
<dbReference type="FunFam" id="1.10.1240.10:FF:000002">
    <property type="entry name" value="Methionine synthase"/>
    <property type="match status" value="1"/>
</dbReference>
<dbReference type="FunFam" id="3.20.20.330:FF:000006">
    <property type="entry name" value="Methionine synthase"/>
    <property type="match status" value="1"/>
</dbReference>
<dbReference type="Pfam" id="PF02310">
    <property type="entry name" value="B12-binding"/>
    <property type="match status" value="1"/>
</dbReference>
<dbReference type="InterPro" id="IPR006158">
    <property type="entry name" value="Cobalamin-bd"/>
</dbReference>
<dbReference type="GO" id="GO:0031419">
    <property type="term" value="F:cobalamin binding"/>
    <property type="evidence" value="ECO:0007669"/>
    <property type="project" value="UniProtKB-UniRule"/>
</dbReference>
<dbReference type="SUPFAM" id="SSF82282">
    <property type="entry name" value="Homocysteine S-methyltransferase"/>
    <property type="match status" value="1"/>
</dbReference>
<dbReference type="PROSITE" id="PS50970">
    <property type="entry name" value="HCY"/>
    <property type="match status" value="1"/>
</dbReference>
<dbReference type="PROSITE" id="PS51337">
    <property type="entry name" value="B12_BINDING_NTER"/>
    <property type="match status" value="1"/>
</dbReference>
<feature type="binding site" evidence="22">
    <location>
        <begin position="1166"/>
        <end position="1167"/>
    </location>
    <ligand>
        <name>S-adenosyl-L-methionine</name>
        <dbReference type="ChEBI" id="CHEBI:59789"/>
    </ligand>
</feature>
<evidence type="ECO:0000256" key="22">
    <source>
        <dbReference type="PIRSR" id="PIRSR000381-2"/>
    </source>
</evidence>
<keyword evidence="9 20" id="KW-0028">Amino-acid biosynthesis</keyword>
<evidence type="ECO:0000256" key="10">
    <source>
        <dbReference type="ARBA" id="ARBA00022628"/>
    </source>
</evidence>
<evidence type="ECO:0000256" key="13">
    <source>
        <dbReference type="ARBA" id="ARBA00022723"/>
    </source>
</evidence>
<dbReference type="CDD" id="cd00740">
    <property type="entry name" value="MeTr"/>
    <property type="match status" value="1"/>
</dbReference>
<dbReference type="InterPro" id="IPR033706">
    <property type="entry name" value="Met_synthase_B12-bd"/>
</dbReference>
<accession>A0A423V0G7</accession>
<dbReference type="GO" id="GO:0032259">
    <property type="term" value="P:methylation"/>
    <property type="evidence" value="ECO:0007669"/>
    <property type="project" value="UniProtKB-KW"/>
</dbReference>
<dbReference type="SUPFAM" id="SSF56507">
    <property type="entry name" value="Methionine synthase activation domain-like"/>
    <property type="match status" value="1"/>
</dbReference>
<comment type="pathway">
    <text evidence="4 20">Amino-acid biosynthesis; L-methionine biosynthesis via de novo pathway; L-methionine from L-homocysteine (MetH route): step 1/1.</text>
</comment>
<evidence type="ECO:0000256" key="12">
    <source>
        <dbReference type="ARBA" id="ARBA00022691"/>
    </source>
</evidence>
<dbReference type="FunFam" id="3.20.20.20:FF:000007">
    <property type="entry name" value="Methionine synthase"/>
    <property type="match status" value="1"/>
</dbReference>
<dbReference type="Gene3D" id="3.20.20.330">
    <property type="entry name" value="Homocysteine-binding-like domain"/>
    <property type="match status" value="1"/>
</dbReference>
<comment type="cofactor">
    <cofactor evidence="3 20 21">
        <name>methylcob(III)alamin</name>
        <dbReference type="ChEBI" id="CHEBI:28115"/>
    </cofactor>
</comment>
<evidence type="ECO:0000256" key="17">
    <source>
        <dbReference type="ARBA" id="ARBA00023285"/>
    </source>
</evidence>
<feature type="binding site" evidence="22">
    <location>
        <position position="850"/>
    </location>
    <ligand>
        <name>methylcob(III)alamin</name>
        <dbReference type="ChEBI" id="CHEBI:28115"/>
    </ligand>
</feature>
<evidence type="ECO:0000256" key="15">
    <source>
        <dbReference type="ARBA" id="ARBA00022833"/>
    </source>
</evidence>
<evidence type="ECO:0000256" key="16">
    <source>
        <dbReference type="ARBA" id="ARBA00023167"/>
    </source>
</evidence>
<evidence type="ECO:0000259" key="26">
    <source>
        <dbReference type="PROSITE" id="PS50974"/>
    </source>
</evidence>
<feature type="binding site" evidence="22">
    <location>
        <begin position="744"/>
        <end position="748"/>
    </location>
    <ligand>
        <name>methylcob(III)alamin</name>
        <dbReference type="ChEBI" id="CHEBI:28115"/>
    </ligand>
</feature>
<feature type="domain" description="AdoMet activation" evidence="26">
    <location>
        <begin position="881"/>
        <end position="1170"/>
    </location>
</feature>
<feature type="binding site" evidence="22">
    <location>
        <position position="1112"/>
    </location>
    <ligand>
        <name>S-adenosyl-L-methionine</name>
        <dbReference type="ChEBI" id="CHEBI:59789"/>
    </ligand>
</feature>
<evidence type="ECO:0000256" key="19">
    <source>
        <dbReference type="NCBIfam" id="TIGR02082"/>
    </source>
</evidence>